<comment type="caution">
    <text evidence="3">The sequence shown here is derived from an EMBL/GenBank/DDBJ whole genome shotgun (WGS) entry which is preliminary data.</text>
</comment>
<gene>
    <name evidence="3" type="ORF">QBC38DRAFT_478113</name>
</gene>
<reference evidence="3" key="1">
    <citation type="journal article" date="2023" name="Mol. Phylogenet. Evol.">
        <title>Genome-scale phylogeny and comparative genomics of the fungal order Sordariales.</title>
        <authorList>
            <person name="Hensen N."/>
            <person name="Bonometti L."/>
            <person name="Westerberg I."/>
            <person name="Brannstrom I.O."/>
            <person name="Guillou S."/>
            <person name="Cros-Aarteil S."/>
            <person name="Calhoun S."/>
            <person name="Haridas S."/>
            <person name="Kuo A."/>
            <person name="Mondo S."/>
            <person name="Pangilinan J."/>
            <person name="Riley R."/>
            <person name="LaButti K."/>
            <person name="Andreopoulos B."/>
            <person name="Lipzen A."/>
            <person name="Chen C."/>
            <person name="Yan M."/>
            <person name="Daum C."/>
            <person name="Ng V."/>
            <person name="Clum A."/>
            <person name="Steindorff A."/>
            <person name="Ohm R.A."/>
            <person name="Martin F."/>
            <person name="Silar P."/>
            <person name="Natvig D.O."/>
            <person name="Lalanne C."/>
            <person name="Gautier V."/>
            <person name="Ament-Velasquez S.L."/>
            <person name="Kruys A."/>
            <person name="Hutchinson M.I."/>
            <person name="Powell A.J."/>
            <person name="Barry K."/>
            <person name="Miller A.N."/>
            <person name="Grigoriev I.V."/>
            <person name="Debuchy R."/>
            <person name="Gladieux P."/>
            <person name="Hiltunen Thoren M."/>
            <person name="Johannesson H."/>
        </authorList>
    </citation>
    <scope>NUCLEOTIDE SEQUENCE</scope>
    <source>
        <strain evidence="3">CBS 990.96</strain>
    </source>
</reference>
<evidence type="ECO:0000256" key="2">
    <source>
        <dbReference type="SAM" id="SignalP"/>
    </source>
</evidence>
<protein>
    <submittedName>
        <fullName evidence="3">Uncharacterized protein</fullName>
    </submittedName>
</protein>
<feature type="signal peptide" evidence="2">
    <location>
        <begin position="1"/>
        <end position="20"/>
    </location>
</feature>
<name>A0AAN7BPT5_9PEZI</name>
<dbReference type="Proteomes" id="UP001301958">
    <property type="component" value="Unassembled WGS sequence"/>
</dbReference>
<keyword evidence="2" id="KW-0732">Signal</keyword>
<reference evidence="3" key="2">
    <citation type="submission" date="2023-05" db="EMBL/GenBank/DDBJ databases">
        <authorList>
            <consortium name="Lawrence Berkeley National Laboratory"/>
            <person name="Steindorff A."/>
            <person name="Hensen N."/>
            <person name="Bonometti L."/>
            <person name="Westerberg I."/>
            <person name="Brannstrom I.O."/>
            <person name="Guillou S."/>
            <person name="Cros-Aarteil S."/>
            <person name="Calhoun S."/>
            <person name="Haridas S."/>
            <person name="Kuo A."/>
            <person name="Mondo S."/>
            <person name="Pangilinan J."/>
            <person name="Riley R."/>
            <person name="Labutti K."/>
            <person name="Andreopoulos B."/>
            <person name="Lipzen A."/>
            <person name="Chen C."/>
            <person name="Yanf M."/>
            <person name="Daum C."/>
            <person name="Ng V."/>
            <person name="Clum A."/>
            <person name="Ohm R."/>
            <person name="Martin F."/>
            <person name="Silar P."/>
            <person name="Natvig D."/>
            <person name="Lalanne C."/>
            <person name="Gautier V."/>
            <person name="Ament-Velasquez S.L."/>
            <person name="Kruys A."/>
            <person name="Hutchinson M.I."/>
            <person name="Powell A.J."/>
            <person name="Barry K."/>
            <person name="Miller A.N."/>
            <person name="Grigoriev I.V."/>
            <person name="Debuchy R."/>
            <person name="Gladieux P."/>
            <person name="Thoren M.H."/>
            <person name="Johannesson H."/>
        </authorList>
    </citation>
    <scope>NUCLEOTIDE SEQUENCE</scope>
    <source>
        <strain evidence="3">CBS 990.96</strain>
    </source>
</reference>
<feature type="region of interest" description="Disordered" evidence="1">
    <location>
        <begin position="24"/>
        <end position="43"/>
    </location>
</feature>
<accession>A0AAN7BPT5</accession>
<evidence type="ECO:0000256" key="1">
    <source>
        <dbReference type="SAM" id="MobiDB-lite"/>
    </source>
</evidence>
<evidence type="ECO:0000313" key="4">
    <source>
        <dbReference type="Proteomes" id="UP001301958"/>
    </source>
</evidence>
<dbReference type="EMBL" id="MU865333">
    <property type="protein sequence ID" value="KAK4227294.1"/>
    <property type="molecule type" value="Genomic_DNA"/>
</dbReference>
<evidence type="ECO:0000313" key="3">
    <source>
        <dbReference type="EMBL" id="KAK4227294.1"/>
    </source>
</evidence>
<organism evidence="3 4">
    <name type="scientific">Podospora fimiseda</name>
    <dbReference type="NCBI Taxonomy" id="252190"/>
    <lineage>
        <taxon>Eukaryota</taxon>
        <taxon>Fungi</taxon>
        <taxon>Dikarya</taxon>
        <taxon>Ascomycota</taxon>
        <taxon>Pezizomycotina</taxon>
        <taxon>Sordariomycetes</taxon>
        <taxon>Sordariomycetidae</taxon>
        <taxon>Sordariales</taxon>
        <taxon>Podosporaceae</taxon>
        <taxon>Podospora</taxon>
    </lineage>
</organism>
<proteinExistence type="predicted"/>
<feature type="chain" id="PRO_5043028444" evidence="2">
    <location>
        <begin position="21"/>
        <end position="219"/>
    </location>
</feature>
<sequence>MHTHHTLILTLFSLSTLTTASPSEPLITPAPAPLNPRQDPSSSSCLDLSSSIFLDHPNLDPSVISFLNTQLFSTSKNSPAATKTISSINYSSICSNRRPASPIITPPPELSSAYESYLSASSSWVSRSDVQSIGKELRGEKCSHVIGDYALGTILMQIQTDVSDCVSAFELVEAGRKNTAVATIMSTESTGGAAGARETGLVGVVGLVGVMGVIGAMGF</sequence>
<dbReference type="AlphaFoldDB" id="A0AAN7BPT5"/>
<keyword evidence="4" id="KW-1185">Reference proteome</keyword>